<keyword evidence="1" id="KW-0812">Transmembrane</keyword>
<evidence type="ECO:0000259" key="2">
    <source>
        <dbReference type="Pfam" id="PF09851"/>
    </source>
</evidence>
<organism evidence="3 4">
    <name type="scientific">Lutibacter profundi</name>
    <dbReference type="NCBI Taxonomy" id="1622118"/>
    <lineage>
        <taxon>Bacteria</taxon>
        <taxon>Pseudomonadati</taxon>
        <taxon>Bacteroidota</taxon>
        <taxon>Flavobacteriia</taxon>
        <taxon>Flavobacteriales</taxon>
        <taxon>Flavobacteriaceae</taxon>
        <taxon>Lutibacter</taxon>
    </lineage>
</organism>
<accession>A0A109RP06</accession>
<keyword evidence="4" id="KW-1185">Reference proteome</keyword>
<reference evidence="4" key="1">
    <citation type="submission" date="2015-12" db="EMBL/GenBank/DDBJ databases">
        <title>Complete genome sequence of Lutibacter profundus strain LP1.</title>
        <authorList>
            <person name="Wissuwa J."/>
            <person name="Le Moine Bauer S."/>
            <person name="Stokke R."/>
            <person name="Dahle H."/>
            <person name="Steen I.H."/>
        </authorList>
    </citation>
    <scope>NUCLEOTIDE SEQUENCE [LARGE SCALE GENOMIC DNA]</scope>
    <source>
        <strain evidence="4">LP1</strain>
    </source>
</reference>
<dbReference type="STRING" id="1622118.Lupro_11125"/>
<dbReference type="AlphaFoldDB" id="A0A109RP06"/>
<evidence type="ECO:0000256" key="1">
    <source>
        <dbReference type="SAM" id="Phobius"/>
    </source>
</evidence>
<dbReference type="EMBL" id="CP013355">
    <property type="protein sequence ID" value="AMC11787.1"/>
    <property type="molecule type" value="Genomic_DNA"/>
</dbReference>
<reference evidence="3 4" key="2">
    <citation type="journal article" date="2016" name="Int. J. Syst. Evol. Microbiol.">
        <title>Lutibacter profundi sp. nov., isolated from a deep-sea hydrothermal system on the Arctic Mid-Ocean Ridge and emended description of the genus Lutibacter.</title>
        <authorList>
            <person name="Le Moine Bauer S."/>
            <person name="Roalkvam I."/>
            <person name="Steen I.H."/>
            <person name="Dahle H."/>
        </authorList>
    </citation>
    <scope>NUCLEOTIDE SEQUENCE [LARGE SCALE GENOMIC DNA]</scope>
    <source>
        <strain evidence="3 4">LP1</strain>
    </source>
</reference>
<dbReference type="Pfam" id="PF09851">
    <property type="entry name" value="SHOCT"/>
    <property type="match status" value="1"/>
</dbReference>
<feature type="domain" description="SHOCT" evidence="2">
    <location>
        <begin position="48"/>
        <end position="72"/>
    </location>
</feature>
<gene>
    <name evidence="3" type="ORF">Lupro_11125</name>
</gene>
<evidence type="ECO:0000313" key="3">
    <source>
        <dbReference type="EMBL" id="AMC11787.1"/>
    </source>
</evidence>
<dbReference type="InterPro" id="IPR018649">
    <property type="entry name" value="SHOCT"/>
</dbReference>
<sequence>MWWNDCDSREYFYVSHGIWWFFWLAILVIAYLMLKAYLDSKKEKDSSLKILKRKYALGEISTEEYEERKRVLEKK</sequence>
<keyword evidence="1" id="KW-1133">Transmembrane helix</keyword>
<evidence type="ECO:0000313" key="4">
    <source>
        <dbReference type="Proteomes" id="UP000059672"/>
    </source>
</evidence>
<keyword evidence="1" id="KW-0472">Membrane</keyword>
<dbReference type="RefSeq" id="WP_068210232.1">
    <property type="nucleotide sequence ID" value="NZ_CP013355.1"/>
</dbReference>
<proteinExistence type="predicted"/>
<feature type="transmembrane region" description="Helical" evidence="1">
    <location>
        <begin position="12"/>
        <end position="34"/>
    </location>
</feature>
<dbReference type="KEGG" id="lut:Lupro_11125"/>
<protein>
    <recommendedName>
        <fullName evidence="2">SHOCT domain-containing protein</fullName>
    </recommendedName>
</protein>
<name>A0A109RP06_9FLAO</name>
<dbReference type="Proteomes" id="UP000059672">
    <property type="component" value="Chromosome"/>
</dbReference>